<proteinExistence type="inferred from homology"/>
<evidence type="ECO:0000256" key="2">
    <source>
        <dbReference type="ARBA" id="ARBA00009347"/>
    </source>
</evidence>
<dbReference type="InterPro" id="IPR036250">
    <property type="entry name" value="AcylCo_DH-like_C"/>
</dbReference>
<dbReference type="InterPro" id="IPR009100">
    <property type="entry name" value="AcylCoA_DH/oxidase_NM_dom_sf"/>
</dbReference>
<evidence type="ECO:0000313" key="8">
    <source>
        <dbReference type="EMBL" id="GGM82744.1"/>
    </source>
</evidence>
<dbReference type="Pfam" id="PF00441">
    <property type="entry name" value="Acyl-CoA_dh_1"/>
    <property type="match status" value="1"/>
</dbReference>
<dbReference type="AlphaFoldDB" id="A0A917X6Y4"/>
<sequence length="379" mass="40262">MAPLATDTLGFVFTPEQETLRDIVRAFLNDKCSEADVRRLMASGEGFDRATWSQLAGQLGLTGLAVPEEYGGSGFGFVETAIVLEELGRALAPVPYFASAVLATQTLLHSGDERAMKVWLPRLASGETIGTLAFSDANGNWNLEALATTATARDGKWVLDGVTSFVIDGLAADLILAIGRTPSGPSLFAVAASAAGVHREALAALDETRKLARITLDGVVAELVGDEGAAGTTLERVLDLALVGLAADAVGGAQFLLERTVRYTGERYQFGRPIGAFQAVKHRCAEMLLAVESAKTAAYYGAFVAAGLDEELPVIAALTKAYCTDAYFKVAGDAIQLHGAIGFTWEHPAHLYYKRAKSAQLLFGAPALWRERLLQRLGV</sequence>
<dbReference type="Proteomes" id="UP000642070">
    <property type="component" value="Unassembled WGS sequence"/>
</dbReference>
<dbReference type="RefSeq" id="WP_190257174.1">
    <property type="nucleotide sequence ID" value="NZ_BMPI01000090.1"/>
</dbReference>
<dbReference type="InterPro" id="IPR013786">
    <property type="entry name" value="AcylCoA_DH/ox_N"/>
</dbReference>
<evidence type="ECO:0000313" key="9">
    <source>
        <dbReference type="Proteomes" id="UP000642070"/>
    </source>
</evidence>
<dbReference type="Gene3D" id="1.20.140.10">
    <property type="entry name" value="Butyryl-CoA Dehydrogenase, subunit A, domain 3"/>
    <property type="match status" value="1"/>
</dbReference>
<dbReference type="EMBL" id="BMPI01000090">
    <property type="protein sequence ID" value="GGM82744.1"/>
    <property type="molecule type" value="Genomic_DNA"/>
</dbReference>
<reference evidence="8" key="1">
    <citation type="journal article" date="2014" name="Int. J. Syst. Evol. Microbiol.">
        <title>Complete genome sequence of Corynebacterium casei LMG S-19264T (=DSM 44701T), isolated from a smear-ripened cheese.</title>
        <authorList>
            <consortium name="US DOE Joint Genome Institute (JGI-PGF)"/>
            <person name="Walter F."/>
            <person name="Albersmeier A."/>
            <person name="Kalinowski J."/>
            <person name="Ruckert C."/>
        </authorList>
    </citation>
    <scope>NUCLEOTIDE SEQUENCE</scope>
    <source>
        <strain evidence="8">JCM 19831</strain>
    </source>
</reference>
<dbReference type="GO" id="GO:0050660">
    <property type="term" value="F:flavin adenine dinucleotide binding"/>
    <property type="evidence" value="ECO:0007669"/>
    <property type="project" value="InterPro"/>
</dbReference>
<feature type="domain" description="Acyl-CoA dehydrogenase/oxidase N-terminal" evidence="7">
    <location>
        <begin position="14"/>
        <end position="127"/>
    </location>
</feature>
<dbReference type="PANTHER" id="PTHR43884:SF20">
    <property type="entry name" value="ACYL-COA DEHYDROGENASE FADE28"/>
    <property type="match status" value="1"/>
</dbReference>
<dbReference type="InterPro" id="IPR037069">
    <property type="entry name" value="AcylCoA_DH/ox_N_sf"/>
</dbReference>
<dbReference type="InterPro" id="IPR046373">
    <property type="entry name" value="Acyl-CoA_Oxase/DH_mid-dom_sf"/>
</dbReference>
<organism evidence="8 9">
    <name type="scientific">Dactylosporangium sucinum</name>
    <dbReference type="NCBI Taxonomy" id="1424081"/>
    <lineage>
        <taxon>Bacteria</taxon>
        <taxon>Bacillati</taxon>
        <taxon>Actinomycetota</taxon>
        <taxon>Actinomycetes</taxon>
        <taxon>Micromonosporales</taxon>
        <taxon>Micromonosporaceae</taxon>
        <taxon>Dactylosporangium</taxon>
    </lineage>
</organism>
<evidence type="ECO:0000256" key="1">
    <source>
        <dbReference type="ARBA" id="ARBA00001974"/>
    </source>
</evidence>
<evidence type="ECO:0000256" key="3">
    <source>
        <dbReference type="ARBA" id="ARBA00022630"/>
    </source>
</evidence>
<reference evidence="8" key="2">
    <citation type="submission" date="2020-09" db="EMBL/GenBank/DDBJ databases">
        <authorList>
            <person name="Sun Q."/>
            <person name="Ohkuma M."/>
        </authorList>
    </citation>
    <scope>NUCLEOTIDE SEQUENCE</scope>
    <source>
        <strain evidence="8">JCM 19831</strain>
    </source>
</reference>
<dbReference type="GO" id="GO:0003995">
    <property type="term" value="F:acyl-CoA dehydrogenase activity"/>
    <property type="evidence" value="ECO:0007669"/>
    <property type="project" value="TreeGrafter"/>
</dbReference>
<dbReference type="Pfam" id="PF02771">
    <property type="entry name" value="Acyl-CoA_dh_N"/>
    <property type="match status" value="1"/>
</dbReference>
<feature type="domain" description="Acyl-CoA dehydrogenase/oxidase C-terminal" evidence="6">
    <location>
        <begin position="243"/>
        <end position="377"/>
    </location>
</feature>
<gene>
    <name evidence="8" type="ORF">GCM10007977_100240</name>
</gene>
<dbReference type="SUPFAM" id="SSF47203">
    <property type="entry name" value="Acyl-CoA dehydrogenase C-terminal domain-like"/>
    <property type="match status" value="1"/>
</dbReference>
<evidence type="ECO:0000256" key="5">
    <source>
        <dbReference type="ARBA" id="ARBA00023002"/>
    </source>
</evidence>
<dbReference type="PANTHER" id="PTHR43884">
    <property type="entry name" value="ACYL-COA DEHYDROGENASE"/>
    <property type="match status" value="1"/>
</dbReference>
<evidence type="ECO:0000259" key="7">
    <source>
        <dbReference type="Pfam" id="PF02771"/>
    </source>
</evidence>
<dbReference type="InterPro" id="IPR009075">
    <property type="entry name" value="AcylCo_DH/oxidase_C"/>
</dbReference>
<comment type="caution">
    <text evidence="8">The sequence shown here is derived from an EMBL/GenBank/DDBJ whole genome shotgun (WGS) entry which is preliminary data.</text>
</comment>
<keyword evidence="5" id="KW-0560">Oxidoreductase</keyword>
<keyword evidence="3" id="KW-0285">Flavoprotein</keyword>
<name>A0A917X6Y4_9ACTN</name>
<comment type="cofactor">
    <cofactor evidence="1">
        <name>FAD</name>
        <dbReference type="ChEBI" id="CHEBI:57692"/>
    </cofactor>
</comment>
<comment type="similarity">
    <text evidence="2">Belongs to the acyl-CoA dehydrogenase family.</text>
</comment>
<evidence type="ECO:0000256" key="4">
    <source>
        <dbReference type="ARBA" id="ARBA00022827"/>
    </source>
</evidence>
<dbReference type="SUPFAM" id="SSF56645">
    <property type="entry name" value="Acyl-CoA dehydrogenase NM domain-like"/>
    <property type="match status" value="1"/>
</dbReference>
<protein>
    <submittedName>
        <fullName evidence="8">Acyl-CoA dehydrogenase</fullName>
    </submittedName>
</protein>
<dbReference type="Gene3D" id="1.10.540.10">
    <property type="entry name" value="Acyl-CoA dehydrogenase/oxidase, N-terminal domain"/>
    <property type="match status" value="1"/>
</dbReference>
<keyword evidence="9" id="KW-1185">Reference proteome</keyword>
<keyword evidence="4" id="KW-0274">FAD</keyword>
<dbReference type="Gene3D" id="2.40.110.10">
    <property type="entry name" value="Butyryl-CoA Dehydrogenase, subunit A, domain 2"/>
    <property type="match status" value="1"/>
</dbReference>
<evidence type="ECO:0000259" key="6">
    <source>
        <dbReference type="Pfam" id="PF00441"/>
    </source>
</evidence>
<accession>A0A917X6Y4</accession>